<dbReference type="PROSITE" id="PS51794">
    <property type="entry name" value="DAC"/>
    <property type="match status" value="1"/>
</dbReference>
<proteinExistence type="inferred from homology"/>
<keyword evidence="4 6" id="KW-0547">Nucleotide-binding</keyword>
<dbReference type="InterPro" id="IPR019457">
    <property type="entry name" value="CdaS_N"/>
</dbReference>
<dbReference type="Pfam" id="PF02457">
    <property type="entry name" value="DAC"/>
    <property type="match status" value="1"/>
</dbReference>
<dbReference type="PANTHER" id="PTHR34185:SF2">
    <property type="entry name" value="CYCLIC DI-AMP SYNTHASE CDAS"/>
    <property type="match status" value="1"/>
</dbReference>
<comment type="subunit">
    <text evidence="6">Probably oligomerizes.</text>
</comment>
<dbReference type="GO" id="GO:0004016">
    <property type="term" value="F:adenylate cyclase activity"/>
    <property type="evidence" value="ECO:0007669"/>
    <property type="project" value="UniProtKB-UniRule"/>
</dbReference>
<gene>
    <name evidence="6" type="primary">dacB</name>
    <name evidence="8" type="ORF">PBAT_24275</name>
</gene>
<dbReference type="Gene3D" id="3.40.1700.10">
    <property type="entry name" value="DNA integrity scanning protein, DisA, N-terminal domain"/>
    <property type="match status" value="1"/>
</dbReference>
<dbReference type="InterPro" id="IPR053472">
    <property type="entry name" value="DAC_CdaS-like"/>
</dbReference>
<dbReference type="InterPro" id="IPR014046">
    <property type="entry name" value="C-di-AMP_synthase"/>
</dbReference>
<evidence type="ECO:0000256" key="6">
    <source>
        <dbReference type="HAMAP-Rule" id="MF_00838"/>
    </source>
</evidence>
<evidence type="ECO:0000313" key="9">
    <source>
        <dbReference type="Proteomes" id="UP000077355"/>
    </source>
</evidence>
<dbReference type="PIRSF" id="PIRSF004793">
    <property type="entry name" value="UCP004793"/>
    <property type="match status" value="1"/>
</dbReference>
<feature type="domain" description="DAC" evidence="7">
    <location>
        <begin position="55"/>
        <end position="205"/>
    </location>
</feature>
<comment type="similarity">
    <text evidence="6">Belongs to the adenylate cyclase family. DacB/CdaS subfamily.</text>
</comment>
<dbReference type="AlphaFoldDB" id="A0A168JBV0"/>
<keyword evidence="3 6" id="KW-0548">Nucleotidyltransferase</keyword>
<dbReference type="RefSeq" id="WP_068653218.1">
    <property type="nucleotide sequence ID" value="NZ_CP043611.1"/>
</dbReference>
<sequence>MDDIQCDFSPMQVEVKNRLLQLSLSIDALILGLEHEAGNCLLNEFHNMKEQFVDTESLASTFYLKCYLAPYTDRYDELSQAITHLSQRRHGALIVVERSEPIDKFITPGVMISARLTHSLLESIFTPGGPLHDGAVLIQGDKIISAANVLPLTQRKTEQKKLGTRHRAGLGLSEICDALVIIVSEETGQASFSLKGNLYPFSPIW</sequence>
<comment type="caution">
    <text evidence="8">The sequence shown here is derived from an EMBL/GenBank/DDBJ whole genome shotgun (WGS) entry which is preliminary data.</text>
</comment>
<keyword evidence="6" id="KW-1133">Transmembrane helix</keyword>
<keyword evidence="2 6" id="KW-0808">Transferase</keyword>
<dbReference type="OrthoDB" id="9807385at2"/>
<evidence type="ECO:0000256" key="5">
    <source>
        <dbReference type="ARBA" id="ARBA00022840"/>
    </source>
</evidence>
<keyword evidence="6" id="KW-0812">Transmembrane</keyword>
<dbReference type="InterPro" id="IPR050338">
    <property type="entry name" value="DisA"/>
</dbReference>
<dbReference type="EMBL" id="LVJI01000054">
    <property type="protein sequence ID" value="OAB40418.1"/>
    <property type="molecule type" value="Genomic_DNA"/>
</dbReference>
<name>A0A168JBV0_9BACL</name>
<dbReference type="HAMAP" id="MF_00838">
    <property type="entry name" value="DacB"/>
    <property type="match status" value="1"/>
</dbReference>
<accession>A0A168JBV0</accession>
<dbReference type="PANTHER" id="PTHR34185">
    <property type="entry name" value="DIADENYLATE CYCLASE"/>
    <property type="match status" value="1"/>
</dbReference>
<dbReference type="InterPro" id="IPR034693">
    <property type="entry name" value="CdaS"/>
</dbReference>
<evidence type="ECO:0000259" key="7">
    <source>
        <dbReference type="PROSITE" id="PS51794"/>
    </source>
</evidence>
<protein>
    <recommendedName>
        <fullName evidence="6">Diadenylate cyclase</fullName>
        <shortName evidence="6">DAC</shortName>
        <ecNumber evidence="6">2.7.7.85</ecNumber>
    </recommendedName>
    <alternativeName>
        <fullName evidence="6">Cyclic-di-AMP synthase</fullName>
        <shortName evidence="6">c-di-AMP synthase</shortName>
    </alternativeName>
</protein>
<dbReference type="GO" id="GO:0005524">
    <property type="term" value="F:ATP binding"/>
    <property type="evidence" value="ECO:0007669"/>
    <property type="project" value="UniProtKB-UniRule"/>
</dbReference>
<keyword evidence="9" id="KW-1185">Reference proteome</keyword>
<dbReference type="SUPFAM" id="SSF143597">
    <property type="entry name" value="YojJ-like"/>
    <property type="match status" value="1"/>
</dbReference>
<reference evidence="8 9" key="1">
    <citation type="submission" date="2016-03" db="EMBL/GenBank/DDBJ databases">
        <title>Draft genome sequence of Paenibacillus antarcticus CECT 5836.</title>
        <authorList>
            <person name="Shin S.-K."/>
            <person name="Yi H."/>
        </authorList>
    </citation>
    <scope>NUCLEOTIDE SEQUENCE [LARGE SCALE GENOMIC DNA]</scope>
    <source>
        <strain evidence="8 9">CECT 5836</strain>
    </source>
</reference>
<dbReference type="InterPro" id="IPR003390">
    <property type="entry name" value="DNA_integrity_scan_DisA_N"/>
</dbReference>
<comment type="function">
    <text evidence="6">Catalyzes the condensation of 2 ATP molecules into cyclic di-AMP (c-di-AMP), a second messenger used to regulate differing processes in different bacteria.</text>
</comment>
<dbReference type="NCBIfam" id="NF038328">
    <property type="entry name" value="c-di-AMP_CdaS"/>
    <property type="match status" value="1"/>
</dbReference>
<evidence type="ECO:0000256" key="4">
    <source>
        <dbReference type="ARBA" id="ARBA00022741"/>
    </source>
</evidence>
<evidence type="ECO:0000256" key="1">
    <source>
        <dbReference type="ARBA" id="ARBA00000877"/>
    </source>
</evidence>
<dbReference type="EC" id="2.7.7.85" evidence="6"/>
<dbReference type="Gene3D" id="1.10.287.770">
    <property type="entry name" value="YojJ-like"/>
    <property type="match status" value="1"/>
</dbReference>
<dbReference type="Pfam" id="PF10372">
    <property type="entry name" value="CdaS_N"/>
    <property type="match status" value="1"/>
</dbReference>
<keyword evidence="6" id="KW-0472">Membrane</keyword>
<comment type="catalytic activity">
    <reaction evidence="1 6">
        <text>2 ATP = 3',3'-c-di-AMP + 2 diphosphate</text>
        <dbReference type="Rhea" id="RHEA:35655"/>
        <dbReference type="ChEBI" id="CHEBI:30616"/>
        <dbReference type="ChEBI" id="CHEBI:33019"/>
        <dbReference type="ChEBI" id="CHEBI:71500"/>
        <dbReference type="EC" id="2.7.7.85"/>
    </reaction>
</comment>
<evidence type="ECO:0000313" key="8">
    <source>
        <dbReference type="EMBL" id="OAB40418.1"/>
    </source>
</evidence>
<keyword evidence="6" id="KW-1003">Cell membrane</keyword>
<dbReference type="InterPro" id="IPR036888">
    <property type="entry name" value="DNA_integrity_DisA_N_sf"/>
</dbReference>
<keyword evidence="5 6" id="KW-0067">ATP-binding</keyword>
<dbReference type="GO" id="GO:0106408">
    <property type="term" value="F:diadenylate cyclase activity"/>
    <property type="evidence" value="ECO:0007669"/>
    <property type="project" value="UniProtKB-EC"/>
</dbReference>
<dbReference type="Proteomes" id="UP000077355">
    <property type="component" value="Unassembled WGS sequence"/>
</dbReference>
<dbReference type="GO" id="GO:0006171">
    <property type="term" value="P:cAMP biosynthetic process"/>
    <property type="evidence" value="ECO:0007669"/>
    <property type="project" value="InterPro"/>
</dbReference>
<evidence type="ECO:0000256" key="2">
    <source>
        <dbReference type="ARBA" id="ARBA00022679"/>
    </source>
</evidence>
<evidence type="ECO:0000256" key="3">
    <source>
        <dbReference type="ARBA" id="ARBA00022695"/>
    </source>
</evidence>
<organism evidence="8 9">
    <name type="scientific">Paenibacillus antarcticus</name>
    <dbReference type="NCBI Taxonomy" id="253703"/>
    <lineage>
        <taxon>Bacteria</taxon>
        <taxon>Bacillati</taxon>
        <taxon>Bacillota</taxon>
        <taxon>Bacilli</taxon>
        <taxon>Bacillales</taxon>
        <taxon>Paenibacillaceae</taxon>
        <taxon>Paenibacillus</taxon>
    </lineage>
</organism>